<keyword evidence="3 5" id="KW-0694">RNA-binding</keyword>
<dbReference type="OrthoDB" id="9766163at2"/>
<dbReference type="InterPro" id="IPR008532">
    <property type="entry name" value="NFACT_RNA-bd"/>
</dbReference>
<dbReference type="GO" id="GO:0019843">
    <property type="term" value="F:rRNA binding"/>
    <property type="evidence" value="ECO:0007669"/>
    <property type="project" value="UniProtKB-UniRule"/>
</dbReference>
<comment type="caution">
    <text evidence="7">The sequence shown here is derived from an EMBL/GenBank/DDBJ whole genome shotgun (WGS) entry which is preliminary data.</text>
</comment>
<evidence type="ECO:0000256" key="1">
    <source>
        <dbReference type="ARBA" id="ARBA00022555"/>
    </source>
</evidence>
<dbReference type="Pfam" id="PF05670">
    <property type="entry name" value="NFACT-R_1"/>
    <property type="match status" value="1"/>
</dbReference>
<dbReference type="RefSeq" id="WP_148566633.1">
    <property type="nucleotide sequence ID" value="NZ_RXYA01000005.1"/>
</dbReference>
<keyword evidence="1 5" id="KW-0820">tRNA-binding</keyword>
<dbReference type="PANTHER" id="PTHR15239:SF6">
    <property type="entry name" value="RIBOSOME QUALITY CONTROL COMPLEX SUBUNIT NEMF"/>
    <property type="match status" value="1"/>
</dbReference>
<evidence type="ECO:0000256" key="2">
    <source>
        <dbReference type="ARBA" id="ARBA00022730"/>
    </source>
</evidence>
<reference evidence="7" key="1">
    <citation type="submission" date="2019-10" db="EMBL/GenBank/DDBJ databases">
        <authorList>
            <person name="Ross D.E."/>
            <person name="Gulliver D."/>
        </authorList>
    </citation>
    <scope>NUCLEOTIDE SEQUENCE</scope>
    <source>
        <strain evidence="7">DER-2019</strain>
    </source>
</reference>
<accession>A0A923HSQ4</accession>
<evidence type="ECO:0000313" key="8">
    <source>
        <dbReference type="Proteomes" id="UP000616595"/>
    </source>
</evidence>
<dbReference type="InterPro" id="IPR043682">
    <property type="entry name" value="RqcH_bacterial"/>
</dbReference>
<dbReference type="SUPFAM" id="SSF46946">
    <property type="entry name" value="S13-like H2TH domain"/>
    <property type="match status" value="1"/>
</dbReference>
<feature type="domain" description="NFACT RNA-binding" evidence="6">
    <location>
        <begin position="463"/>
        <end position="564"/>
    </location>
</feature>
<evidence type="ECO:0000256" key="5">
    <source>
        <dbReference type="HAMAP-Rule" id="MF_00844"/>
    </source>
</evidence>
<dbReference type="PANTHER" id="PTHR15239">
    <property type="entry name" value="NUCLEAR EXPORT MEDIATOR FACTOR NEMF"/>
    <property type="match status" value="1"/>
</dbReference>
<dbReference type="GO" id="GO:0072344">
    <property type="term" value="P:rescue of stalled ribosome"/>
    <property type="evidence" value="ECO:0007669"/>
    <property type="project" value="UniProtKB-UniRule"/>
</dbReference>
<dbReference type="GO" id="GO:0000049">
    <property type="term" value="F:tRNA binding"/>
    <property type="evidence" value="ECO:0007669"/>
    <property type="project" value="UniProtKB-UniRule"/>
</dbReference>
<dbReference type="Gene3D" id="2.30.310.10">
    <property type="entry name" value="ibrinogen binding protein from staphylococcus aureus domain"/>
    <property type="match status" value="1"/>
</dbReference>
<gene>
    <name evidence="5" type="primary">rqcH</name>
    <name evidence="7" type="ORF">GH810_04890</name>
</gene>
<dbReference type="Pfam" id="PF05833">
    <property type="entry name" value="NFACT_N"/>
    <property type="match status" value="1"/>
</dbReference>
<proteinExistence type="inferred from homology"/>
<sequence length="589" mass="68017">MAYDGVTLYHLIKEFKVLLTGGRIRKIYQPETDEIRILVNIGKENYHVLLSANASNPMAYITKTKKENPSAPPSFCMVLRKYILNGTIVDITQHETDRVLEISISSKNEFNDTVIRKLLVEIMGRNSNIILVDESQKILDSMKKVGSTSSRYRQILPGRDYIYPPENNRLNFLKFDTDSFNNILLLNQDVTVEKTCIQAFLGISPAIAREIAFRSGINPNSSISELSKKQEQYFYKGFCQVIDSFKESAYPNIIYQNRRMVDFSTIDLHHLREDYHRETYSSVSEMLEDYYYKRDKAIRFKTRSANLRHQLDTLLKKNVKKLKNLHLDEESSHKSEKYKLYGDLITANIYALEKGQETATLINYYDSDCQSIEVPLKVNRTPAQNAQSYYKKYNKSKIALQHLSGYIKETEDKIYYLESLINGLDQSTELDELDEIRHEFLHSEFNKKTLSKEDKKKQTPSKPLHYLSSEGFHIFVGKNNYQNDYISTKMGKDEDCWLHVKDAPGSHVLIMANGRFIPEKTVLEAGVLAAFYSKSKNSSNVPVDYLEFKYLKKPSKAKPGMVIFTNQNTMYVTPSQDAVDAMEIVIDNN</sequence>
<evidence type="ECO:0000256" key="4">
    <source>
        <dbReference type="ARBA" id="ARBA00022917"/>
    </source>
</evidence>
<evidence type="ECO:0000313" key="7">
    <source>
        <dbReference type="EMBL" id="MBC3887641.1"/>
    </source>
</evidence>
<evidence type="ECO:0000259" key="6">
    <source>
        <dbReference type="Pfam" id="PF05670"/>
    </source>
</evidence>
<reference evidence="7" key="2">
    <citation type="submission" date="2020-10" db="EMBL/GenBank/DDBJ databases">
        <title>Comparative genomics of the Acetobacterium genus.</title>
        <authorList>
            <person name="Marshall C."/>
            <person name="May H."/>
            <person name="Norman S."/>
        </authorList>
    </citation>
    <scope>NUCLEOTIDE SEQUENCE</scope>
    <source>
        <strain evidence="7">DER-2019</strain>
    </source>
</reference>
<dbReference type="EMBL" id="WJBD01000004">
    <property type="protein sequence ID" value="MBC3887641.1"/>
    <property type="molecule type" value="Genomic_DNA"/>
</dbReference>
<dbReference type="HAMAP" id="MF_00844_B">
    <property type="entry name" value="RqcH_B"/>
    <property type="match status" value="1"/>
</dbReference>
<keyword evidence="4 5" id="KW-0648">Protein biosynthesis</keyword>
<dbReference type="Proteomes" id="UP000616595">
    <property type="component" value="Unassembled WGS sequence"/>
</dbReference>
<comment type="subunit">
    <text evidence="5">Associates with stalled 50S ribosomal subunits. Binds to RqcP.</text>
</comment>
<dbReference type="InterPro" id="IPR051608">
    <property type="entry name" value="RQC_Subunit_NEMF"/>
</dbReference>
<name>A0A923HSQ4_9FIRM</name>
<keyword evidence="8" id="KW-1185">Reference proteome</keyword>
<dbReference type="GO" id="GO:0043023">
    <property type="term" value="F:ribosomal large subunit binding"/>
    <property type="evidence" value="ECO:0007669"/>
    <property type="project" value="UniProtKB-UniRule"/>
</dbReference>
<dbReference type="InterPro" id="IPR010979">
    <property type="entry name" value="Ribosomal_uS13-like_H2TH"/>
</dbReference>
<dbReference type="FunFam" id="2.30.310.10:FF:000004">
    <property type="entry name" value="Fibronectin-binding protein A"/>
    <property type="match status" value="1"/>
</dbReference>
<evidence type="ECO:0000256" key="3">
    <source>
        <dbReference type="ARBA" id="ARBA00022884"/>
    </source>
</evidence>
<organism evidence="7 8">
    <name type="scientific">Acetobacterium paludosum</name>
    <dbReference type="NCBI Taxonomy" id="52693"/>
    <lineage>
        <taxon>Bacteria</taxon>
        <taxon>Bacillati</taxon>
        <taxon>Bacillota</taxon>
        <taxon>Clostridia</taxon>
        <taxon>Eubacteriales</taxon>
        <taxon>Eubacteriaceae</taxon>
        <taxon>Acetobacterium</taxon>
    </lineage>
</organism>
<comment type="function">
    <text evidence="5">Key component of the ribosome quality control system (RQC), a ribosome-associated complex that mediates the extraction of incompletely synthesized nascent chains from stalled ribosomes and their subsequent degradation. RqcH recruits Ala-charged tRNA, and with RqcP directs the elongation of stalled nascent chains on 50S ribosomal subunits, leading to non-templated C-terminal alanine extensions (Ala tail). The Ala tail promotes nascent chain degradation. May add between 1 and at least 8 Ala residues. Binds to stalled 50S ribosomal subunits.</text>
</comment>
<dbReference type="AlphaFoldDB" id="A0A923HSQ4"/>
<dbReference type="GO" id="GO:1990112">
    <property type="term" value="C:RQC complex"/>
    <property type="evidence" value="ECO:0007669"/>
    <property type="project" value="TreeGrafter"/>
</dbReference>
<keyword evidence="2 5" id="KW-0699">rRNA-binding</keyword>
<comment type="similarity">
    <text evidence="5">Belongs to the NEMF family.</text>
</comment>
<protein>
    <recommendedName>
        <fullName evidence="5">Rqc2 homolog RqcH</fullName>
        <shortName evidence="5">RqcH</shortName>
    </recommendedName>
</protein>
<dbReference type="Gene3D" id="1.10.8.50">
    <property type="match status" value="1"/>
</dbReference>